<comment type="caution">
    <text evidence="6">The sequence shown here is derived from an EMBL/GenBank/DDBJ whole genome shotgun (WGS) entry which is preliminary data.</text>
</comment>
<keyword evidence="3" id="KW-0804">Transcription</keyword>
<dbReference type="InterPro" id="IPR036388">
    <property type="entry name" value="WH-like_DNA-bd_sf"/>
</dbReference>
<evidence type="ECO:0000259" key="5">
    <source>
        <dbReference type="PROSITE" id="PS50949"/>
    </source>
</evidence>
<evidence type="ECO:0000256" key="4">
    <source>
        <dbReference type="NCBIfam" id="TIGR02018"/>
    </source>
</evidence>
<dbReference type="InterPro" id="IPR050679">
    <property type="entry name" value="Bact_HTH_transcr_reg"/>
</dbReference>
<dbReference type="NCBIfam" id="TIGR02018">
    <property type="entry name" value="his_ut_repres"/>
    <property type="match status" value="1"/>
</dbReference>
<dbReference type="OrthoDB" id="9808698at2"/>
<dbReference type="SMART" id="SM00866">
    <property type="entry name" value="UTRA"/>
    <property type="match status" value="1"/>
</dbReference>
<dbReference type="GO" id="GO:0003677">
    <property type="term" value="F:DNA binding"/>
    <property type="evidence" value="ECO:0007669"/>
    <property type="project" value="UniProtKB-UniRule"/>
</dbReference>
<dbReference type="Pfam" id="PF00392">
    <property type="entry name" value="GntR"/>
    <property type="match status" value="1"/>
</dbReference>
<evidence type="ECO:0000313" key="6">
    <source>
        <dbReference type="EMBL" id="KAB1442366.1"/>
    </source>
</evidence>
<dbReference type="PROSITE" id="PS50949">
    <property type="entry name" value="HTH_GNTR"/>
    <property type="match status" value="1"/>
</dbReference>
<dbReference type="PANTHER" id="PTHR44846">
    <property type="entry name" value="MANNOSYL-D-GLYCERATE TRANSPORT/METABOLISM SYSTEM REPRESSOR MNGR-RELATED"/>
    <property type="match status" value="1"/>
</dbReference>
<dbReference type="GO" id="GO:0006547">
    <property type="term" value="P:L-histidine metabolic process"/>
    <property type="evidence" value="ECO:0007669"/>
    <property type="project" value="UniProtKB-UniRule"/>
</dbReference>
<dbReference type="RefSeq" id="WP_151150587.1">
    <property type="nucleotide sequence ID" value="NZ_WAIE01000002.1"/>
</dbReference>
<dbReference type="PRINTS" id="PR00035">
    <property type="entry name" value="HTHGNTR"/>
</dbReference>
<dbReference type="SMART" id="SM00345">
    <property type="entry name" value="HTH_GNTR"/>
    <property type="match status" value="1"/>
</dbReference>
<dbReference type="InterPro" id="IPR010248">
    <property type="entry name" value="His_ut_repres"/>
</dbReference>
<evidence type="ECO:0000313" key="7">
    <source>
        <dbReference type="Proteomes" id="UP000438699"/>
    </source>
</evidence>
<organism evidence="6 7">
    <name type="scientific">Pseudodesulfovibrio senegalensis</name>
    <dbReference type="NCBI Taxonomy" id="1721087"/>
    <lineage>
        <taxon>Bacteria</taxon>
        <taxon>Pseudomonadati</taxon>
        <taxon>Thermodesulfobacteriota</taxon>
        <taxon>Desulfovibrionia</taxon>
        <taxon>Desulfovibrionales</taxon>
        <taxon>Desulfovibrionaceae</taxon>
    </lineage>
</organism>
<dbReference type="FunFam" id="1.10.10.10:FF:000079">
    <property type="entry name" value="GntR family transcriptional regulator"/>
    <property type="match status" value="1"/>
</dbReference>
<dbReference type="Proteomes" id="UP000438699">
    <property type="component" value="Unassembled WGS sequence"/>
</dbReference>
<dbReference type="InterPro" id="IPR000524">
    <property type="entry name" value="Tscrpt_reg_HTH_GntR"/>
</dbReference>
<dbReference type="GO" id="GO:0045892">
    <property type="term" value="P:negative regulation of DNA-templated transcription"/>
    <property type="evidence" value="ECO:0007669"/>
    <property type="project" value="UniProtKB-UniRule"/>
</dbReference>
<dbReference type="Gene3D" id="1.10.10.10">
    <property type="entry name" value="Winged helix-like DNA-binding domain superfamily/Winged helix DNA-binding domain"/>
    <property type="match status" value="1"/>
</dbReference>
<dbReference type="GO" id="GO:0003700">
    <property type="term" value="F:DNA-binding transcription factor activity"/>
    <property type="evidence" value="ECO:0007669"/>
    <property type="project" value="UniProtKB-UniRule"/>
</dbReference>
<reference evidence="6 7" key="1">
    <citation type="journal article" date="2017" name="Int. J. Syst. Evol. Microbiol.">
        <title>Desulfovibrio senegalensis sp. nov., a mesophilic sulfate reducer isolated from marine sediment.</title>
        <authorList>
            <person name="Thioye A."/>
            <person name="Gam Z.B.A."/>
            <person name="Mbengue M."/>
            <person name="Cayol J.L."/>
            <person name="Joseph-Bartoli M."/>
            <person name="Toure-Kane C."/>
            <person name="Labat M."/>
        </authorList>
    </citation>
    <scope>NUCLEOTIDE SEQUENCE [LARGE SCALE GENOMIC DNA]</scope>
    <source>
        <strain evidence="6 7">DSM 101509</strain>
    </source>
</reference>
<proteinExistence type="predicted"/>
<dbReference type="Pfam" id="PF07702">
    <property type="entry name" value="UTRA"/>
    <property type="match status" value="1"/>
</dbReference>
<feature type="domain" description="HTH gntR-type" evidence="5">
    <location>
        <begin position="5"/>
        <end position="73"/>
    </location>
</feature>
<accession>A0A6N6N648</accession>
<evidence type="ECO:0000256" key="2">
    <source>
        <dbReference type="ARBA" id="ARBA00023125"/>
    </source>
</evidence>
<evidence type="ECO:0000256" key="3">
    <source>
        <dbReference type="ARBA" id="ARBA00023163"/>
    </source>
</evidence>
<keyword evidence="2" id="KW-0238">DNA-binding</keyword>
<dbReference type="SUPFAM" id="SSF46785">
    <property type="entry name" value="Winged helix' DNA-binding domain"/>
    <property type="match status" value="1"/>
</dbReference>
<dbReference type="Gene3D" id="3.40.1410.10">
    <property type="entry name" value="Chorismate lyase-like"/>
    <property type="match status" value="1"/>
</dbReference>
<gene>
    <name evidence="6" type="primary">hutC</name>
    <name evidence="6" type="ORF">F8A88_07935</name>
</gene>
<sequence length="235" mass="26749">MPRKPSLSSRIREHILSHIENGDWPPEHQIPAESELMALFDASRMTVHRALKELAAEGVIYRQRGLGSFVSRRTPRSQLLVIKNIADEIKNRGGHYSCELMYLAAEPESSLTTHVFGKGKNIARSKVVHCENSVPIQLEDRYVDLRTAPKYLEVDFSTTTAHTYLMQDAPLQKAEHELTAVLPSREQQRFLNIGPDEPCLMLRRKTWSRDRLVSYAELLYPGSRFSFGGTFEPAS</sequence>
<dbReference type="SUPFAM" id="SSF64288">
    <property type="entry name" value="Chorismate lyase-like"/>
    <property type="match status" value="1"/>
</dbReference>
<name>A0A6N6N648_9BACT</name>
<keyword evidence="7" id="KW-1185">Reference proteome</keyword>
<dbReference type="InterPro" id="IPR036390">
    <property type="entry name" value="WH_DNA-bd_sf"/>
</dbReference>
<dbReference type="PANTHER" id="PTHR44846:SF16">
    <property type="entry name" value="TRANSCRIPTIONAL REGULATOR PHNF-RELATED"/>
    <property type="match status" value="1"/>
</dbReference>
<dbReference type="AlphaFoldDB" id="A0A6N6N648"/>
<dbReference type="InterPro" id="IPR011663">
    <property type="entry name" value="UTRA"/>
</dbReference>
<dbReference type="InterPro" id="IPR028978">
    <property type="entry name" value="Chorismate_lyase_/UTRA_dom_sf"/>
</dbReference>
<protein>
    <recommendedName>
        <fullName evidence="4">Histidine utilization repressor</fullName>
    </recommendedName>
</protein>
<dbReference type="EMBL" id="WAIE01000002">
    <property type="protein sequence ID" value="KAB1442366.1"/>
    <property type="molecule type" value="Genomic_DNA"/>
</dbReference>
<keyword evidence="1" id="KW-0805">Transcription regulation</keyword>
<evidence type="ECO:0000256" key="1">
    <source>
        <dbReference type="ARBA" id="ARBA00023015"/>
    </source>
</evidence>
<dbReference type="CDD" id="cd07377">
    <property type="entry name" value="WHTH_GntR"/>
    <property type="match status" value="1"/>
</dbReference>